<comment type="caution">
    <text evidence="3">The sequence shown here is derived from an EMBL/GenBank/DDBJ whole genome shotgun (WGS) entry which is preliminary data.</text>
</comment>
<organism evidence="3 4">
    <name type="scientific">Dichanthelium oligosanthes</name>
    <dbReference type="NCBI Taxonomy" id="888268"/>
    <lineage>
        <taxon>Eukaryota</taxon>
        <taxon>Viridiplantae</taxon>
        <taxon>Streptophyta</taxon>
        <taxon>Embryophyta</taxon>
        <taxon>Tracheophyta</taxon>
        <taxon>Spermatophyta</taxon>
        <taxon>Magnoliopsida</taxon>
        <taxon>Liliopsida</taxon>
        <taxon>Poales</taxon>
        <taxon>Poaceae</taxon>
        <taxon>PACMAD clade</taxon>
        <taxon>Panicoideae</taxon>
        <taxon>Panicodae</taxon>
        <taxon>Paniceae</taxon>
        <taxon>Dichantheliinae</taxon>
        <taxon>Dichanthelium</taxon>
    </lineage>
</organism>
<feature type="domain" description="Inhibitor I9" evidence="2">
    <location>
        <begin position="59"/>
        <end position="102"/>
    </location>
</feature>
<dbReference type="AlphaFoldDB" id="A0A1E5VWL6"/>
<keyword evidence="1" id="KW-0732">Signal</keyword>
<dbReference type="Gene3D" id="3.30.70.80">
    <property type="entry name" value="Peptidase S8 propeptide/proteinase inhibitor I9"/>
    <property type="match status" value="1"/>
</dbReference>
<dbReference type="PANTHER" id="PTHR48222:SF7">
    <property type="entry name" value="OS07G0438600 PROTEIN"/>
    <property type="match status" value="1"/>
</dbReference>
<protein>
    <recommendedName>
        <fullName evidence="2">Inhibitor I9 domain-containing protein</fullName>
    </recommendedName>
</protein>
<dbReference type="Pfam" id="PF05922">
    <property type="entry name" value="Inhibitor_I9"/>
    <property type="match status" value="1"/>
</dbReference>
<dbReference type="PANTHER" id="PTHR48222">
    <property type="entry name" value="PROTEINASE INHIBITOR, PROPEPTIDE"/>
    <property type="match status" value="1"/>
</dbReference>
<proteinExistence type="predicted"/>
<dbReference type="Proteomes" id="UP000095767">
    <property type="component" value="Unassembled WGS sequence"/>
</dbReference>
<accession>A0A1E5VWL6</accession>
<gene>
    <name evidence="3" type="ORF">BAE44_0009477</name>
</gene>
<evidence type="ECO:0000313" key="4">
    <source>
        <dbReference type="Proteomes" id="UP000095767"/>
    </source>
</evidence>
<dbReference type="InterPro" id="IPR037045">
    <property type="entry name" value="S8pro/Inhibitor_I9_sf"/>
</dbReference>
<evidence type="ECO:0000313" key="3">
    <source>
        <dbReference type="EMBL" id="OEL29504.1"/>
    </source>
</evidence>
<keyword evidence="4" id="KW-1185">Reference proteome</keyword>
<dbReference type="OrthoDB" id="687377at2759"/>
<evidence type="ECO:0000259" key="2">
    <source>
        <dbReference type="Pfam" id="PF05922"/>
    </source>
</evidence>
<sequence length="133" mass="14264">MTTTSPHAFLLLALLVSAAVALAAGREGKHGHGQQQQASSSVYMVMVKPPAQGVDCEAYQMHILATALGSEARAKEALVYSYKTVVSGFAAKLTPAQLAALQSEFPRSLMTPFNFAWFLVQIHGVASPCRRRC</sequence>
<feature type="signal peptide" evidence="1">
    <location>
        <begin position="1"/>
        <end position="25"/>
    </location>
</feature>
<evidence type="ECO:0000256" key="1">
    <source>
        <dbReference type="SAM" id="SignalP"/>
    </source>
</evidence>
<reference evidence="3 4" key="1">
    <citation type="submission" date="2016-09" db="EMBL/GenBank/DDBJ databases">
        <title>The draft genome of Dichanthelium oligosanthes: A C3 panicoid grass species.</title>
        <authorList>
            <person name="Studer A.J."/>
            <person name="Schnable J.C."/>
            <person name="Brutnell T.P."/>
        </authorList>
    </citation>
    <scope>NUCLEOTIDE SEQUENCE [LARGE SCALE GENOMIC DNA]</scope>
    <source>
        <strain evidence="4">cv. Kellogg 1175</strain>
        <tissue evidence="3">Leaf</tissue>
    </source>
</reference>
<dbReference type="InterPro" id="IPR010259">
    <property type="entry name" value="S8pro/Inhibitor_I9"/>
</dbReference>
<dbReference type="STRING" id="888268.A0A1E5VWL6"/>
<name>A0A1E5VWL6_9POAL</name>
<dbReference type="EMBL" id="LWDX02027474">
    <property type="protein sequence ID" value="OEL29504.1"/>
    <property type="molecule type" value="Genomic_DNA"/>
</dbReference>
<feature type="chain" id="PRO_5009188608" description="Inhibitor I9 domain-containing protein" evidence="1">
    <location>
        <begin position="26"/>
        <end position="133"/>
    </location>
</feature>